<feature type="region of interest" description="Disordered" evidence="4">
    <location>
        <begin position="439"/>
        <end position="463"/>
    </location>
</feature>
<dbReference type="Pfam" id="PF13519">
    <property type="entry name" value="VWA_2"/>
    <property type="match status" value="1"/>
</dbReference>
<evidence type="ECO:0000256" key="3">
    <source>
        <dbReference type="ARBA" id="ARBA00022837"/>
    </source>
</evidence>
<dbReference type="PROSITE" id="PS50234">
    <property type="entry name" value="VWFA"/>
    <property type="match status" value="1"/>
</dbReference>
<dbReference type="Gene3D" id="2.60.40.3440">
    <property type="match status" value="2"/>
</dbReference>
<dbReference type="RefSeq" id="WP_105024843.1">
    <property type="nucleotide sequence ID" value="NZ_MSCI01000002.1"/>
</dbReference>
<dbReference type="SUPFAM" id="SSF53300">
    <property type="entry name" value="vWA-like"/>
    <property type="match status" value="1"/>
</dbReference>
<proteinExistence type="predicted"/>
<comment type="subcellular location">
    <subcellularLocation>
        <location evidence="1">Secreted</location>
    </subcellularLocation>
</comment>
<dbReference type="EMBL" id="MSCI01000002">
    <property type="protein sequence ID" value="PQJ60361.1"/>
    <property type="molecule type" value="Genomic_DNA"/>
</dbReference>
<organism evidence="6 7">
    <name type="scientific">Vibrio chagasii</name>
    <dbReference type="NCBI Taxonomy" id="170679"/>
    <lineage>
        <taxon>Bacteria</taxon>
        <taxon>Pseudomonadati</taxon>
        <taxon>Pseudomonadota</taxon>
        <taxon>Gammaproteobacteria</taxon>
        <taxon>Vibrionales</taxon>
        <taxon>Vibrionaceae</taxon>
        <taxon>Vibrio</taxon>
    </lineage>
</organism>
<feature type="compositionally biased region" description="Polar residues" evidence="4">
    <location>
        <begin position="95"/>
        <end position="107"/>
    </location>
</feature>
<dbReference type="InterPro" id="IPR001343">
    <property type="entry name" value="Hemolysn_Ca-bd"/>
</dbReference>
<dbReference type="GO" id="GO:0005509">
    <property type="term" value="F:calcium ion binding"/>
    <property type="evidence" value="ECO:0007669"/>
    <property type="project" value="InterPro"/>
</dbReference>
<dbReference type="Gene3D" id="2.150.10.10">
    <property type="entry name" value="Serralysin-like metalloprotease, C-terminal"/>
    <property type="match status" value="1"/>
</dbReference>
<dbReference type="InterPro" id="IPR011049">
    <property type="entry name" value="Serralysin-like_metalloprot_C"/>
</dbReference>
<dbReference type="SMART" id="SM00327">
    <property type="entry name" value="VWA"/>
    <property type="match status" value="1"/>
</dbReference>
<dbReference type="GO" id="GO:0005576">
    <property type="term" value="C:extracellular region"/>
    <property type="evidence" value="ECO:0007669"/>
    <property type="project" value="UniProtKB-SubCell"/>
</dbReference>
<dbReference type="PRINTS" id="PR00313">
    <property type="entry name" value="CABNDNGRPT"/>
</dbReference>
<dbReference type="PANTHER" id="PTHR38340">
    <property type="entry name" value="S-LAYER PROTEIN"/>
    <property type="match status" value="1"/>
</dbReference>
<keyword evidence="7" id="KW-1185">Reference proteome</keyword>
<feature type="compositionally biased region" description="Polar residues" evidence="4">
    <location>
        <begin position="439"/>
        <end position="455"/>
    </location>
</feature>
<evidence type="ECO:0000256" key="1">
    <source>
        <dbReference type="ARBA" id="ARBA00004613"/>
    </source>
</evidence>
<evidence type="ECO:0000313" key="7">
    <source>
        <dbReference type="Proteomes" id="UP000238707"/>
    </source>
</evidence>
<dbReference type="Proteomes" id="UP000238707">
    <property type="component" value="Unassembled WGS sequence"/>
</dbReference>
<feature type="region of interest" description="Disordered" evidence="4">
    <location>
        <begin position="262"/>
        <end position="281"/>
    </location>
</feature>
<dbReference type="PANTHER" id="PTHR38340:SF1">
    <property type="entry name" value="S-LAYER PROTEIN"/>
    <property type="match status" value="1"/>
</dbReference>
<name>A0A2S7VFW2_9VIBR</name>
<reference evidence="6 7" key="1">
    <citation type="submission" date="2016-12" db="EMBL/GenBank/DDBJ databases">
        <title>Diversity of luminous bacteria.</title>
        <authorList>
            <person name="Yoshizawa S."/>
            <person name="Kogure K."/>
        </authorList>
    </citation>
    <scope>NUCLEOTIDE SEQUENCE [LARGE SCALE GENOMIC DNA]</scope>
    <source>
        <strain evidence="6 7">LC2-408</strain>
    </source>
</reference>
<sequence>MDMTTLNLAGALALGQRIVISTDGTIKVLEEGESLQAGDVILESLNESNSPEVSAKRFSPEDGEIELDQDIADVFAALEEGQDPAELGEEFATAAGQNGSSPGTSGTIERDGEETIPDTEFVTEGFEALGMSRTQSLSLLDAYRSISESSTESNSAPLFTDANNVVVGDSVPFTTDEDTPVSGTLRASDDDNDALTFSLSQSPDNGSVVLNSDGSWTYTPNDDFNGEDSFSVIVSDGQGGTDTITVNVGVNPTNDTPIITDANGNPLGDSISATTDEDTPVSGSLSALDTDGDSLNFSKGTDPSNGTVVVDENGNWTYTPNENYNGNDSFTVVVSDGSGGTDTITVDVGVEEINDGPTIDVVAEAAFNENDAAVDTVVATFTASDEEDGTPSVAFTPGTNTDGYYAISGTDVVLTQAGVDAVNAGETLPAVSLTATDSDNATAVDSDTPTYNAQNDGPEADNFTETTVDCVTSVDFAPHTSDEEDDAAGIETSVIVESDPIFGTLYEVADDGTKTEVVVGQEYGDADNFEYVLDADIADQLSFSASDLASDIDTSNGSTSISYFNDLISISAGTYTGSSPVGNDVVSNPGVYLNYDGYSVEDGFGVSTSKNGSSELDVTSKEFISVDFGNSGAEILSANLDFGSVYGNYNPNSSADGEINVVALDSDGNVVGTFNFNTENNSNFGDEYTLSIDSSGNATVNVSIPDGNGGFIPFTELRVFTTQDGSSNPNRNSNITFKGVEVVDAKVTETIDYKAEDSSDLESSTAQVTIETESIVKPSPEVTSVLRDVSEDASATQAVVGNIAVLYADSIILQEPSESYTSNGHGITWISSNAGQTLVGTVNGSVILTATIDDAGNYDLSLSGPVDHLDGNTQLDQMSIDIGVVASNSNGSQTGTISLSIADDTPIARPIINDLQPSAKAGANVQLILDVSGSMAWDSVTGSSTVTNESRLSIMQDAAKQLLSEYQSLGVTQVQIVTFSGTSDAQNGASGTSWMSVTEAIDLIDNLAAGGATYYDTAIDAAMDYWDDTGKVDGNPSNITYFLSDGAPNSGGSLTDSEKSSWESFVDSNDITALAYGMGEAVPITYLEDIAYNGATDSEIGAVVVPDITQLPPIILQSVVDPISGQVVNDGSNGSISGFGADGGYVSEVTFGGVTVSYNGVEASVSGFDSGVSTAIDGSQVSIFIDDSHTLVLDMATGSYQFFAAVVDSDISLDFDYELSDNDGDISSSNMTFNIKAPVMEANDDDVSTTELVPVLIDVLANDYNPHALTSILTLSSVTLLNPALGQVSIVDGQVLFVPSDNANAGDVVEISYTATDKNGNSDSATMSVSITAHSGNTISDGNGINAVYMPQGIVSSNHGDNWQSQPEPSITVNGVKVERGQQNPQLTDNSDLIVTGGDNDHVEGGDFNDIIHLGDSGSNAAFDVQDAEEFVEADASQIYQGDSEDGTLESPYVAPSWADVGQGGSGNDVILGEAGIDLISGGSGDDYLYGGSENDYIRAGSGRDIVIGGTGDDHLRGEGDDDILIGGIGDDILTGDDGDDLFQWVDQPFQNDVDTITDFTLDEDHLDISQLLPNENTMSDLLEHIVIEKASGNDLVITISESAGNTGDTQTIVLDGAANQVSGLSSGEVTGQQLNDLMNQLFKQLPDQ</sequence>
<evidence type="ECO:0000313" key="6">
    <source>
        <dbReference type="EMBL" id="PQJ60361.1"/>
    </source>
</evidence>
<dbReference type="InterPro" id="IPR036465">
    <property type="entry name" value="vWFA_dom_sf"/>
</dbReference>
<evidence type="ECO:0000259" key="5">
    <source>
        <dbReference type="PROSITE" id="PS50234"/>
    </source>
</evidence>
<gene>
    <name evidence="6" type="ORF">BTO10_13425</name>
</gene>
<dbReference type="CDD" id="cd00198">
    <property type="entry name" value="vWFA"/>
    <property type="match status" value="1"/>
</dbReference>
<dbReference type="Pfam" id="PF17963">
    <property type="entry name" value="Big_9"/>
    <property type="match status" value="3"/>
</dbReference>
<dbReference type="PROSITE" id="PS00330">
    <property type="entry name" value="HEMOLYSIN_CALCIUM"/>
    <property type="match status" value="2"/>
</dbReference>
<dbReference type="NCBIfam" id="TIGR01965">
    <property type="entry name" value="VCBS_repeat"/>
    <property type="match status" value="2"/>
</dbReference>
<dbReference type="SUPFAM" id="SSF51120">
    <property type="entry name" value="beta-Roll"/>
    <property type="match status" value="1"/>
</dbReference>
<dbReference type="InterPro" id="IPR002035">
    <property type="entry name" value="VWF_A"/>
</dbReference>
<protein>
    <recommendedName>
        <fullName evidence="5">VWFA domain-containing protein</fullName>
    </recommendedName>
</protein>
<comment type="caution">
    <text evidence="6">The sequence shown here is derived from an EMBL/GenBank/DDBJ whole genome shotgun (WGS) entry which is preliminary data.</text>
</comment>
<dbReference type="InterPro" id="IPR018511">
    <property type="entry name" value="Hemolysin-typ_Ca-bd_CS"/>
</dbReference>
<keyword evidence="3" id="KW-0106">Calcium</keyword>
<evidence type="ECO:0000256" key="2">
    <source>
        <dbReference type="ARBA" id="ARBA00022525"/>
    </source>
</evidence>
<dbReference type="Pfam" id="PF00353">
    <property type="entry name" value="HemolysinCabind"/>
    <property type="match status" value="3"/>
</dbReference>
<dbReference type="InterPro" id="IPR010221">
    <property type="entry name" value="VCBS_dom"/>
</dbReference>
<evidence type="ECO:0000256" key="4">
    <source>
        <dbReference type="SAM" id="MobiDB-lite"/>
    </source>
</evidence>
<feature type="domain" description="VWFA" evidence="5">
    <location>
        <begin position="924"/>
        <end position="1119"/>
    </location>
</feature>
<keyword evidence="2" id="KW-0964">Secreted</keyword>
<feature type="region of interest" description="Disordered" evidence="4">
    <location>
        <begin position="94"/>
        <end position="114"/>
    </location>
</feature>
<dbReference type="InterPro" id="IPR050557">
    <property type="entry name" value="RTX_toxin/Mannuronan_C5-epim"/>
</dbReference>
<dbReference type="Gene3D" id="3.40.50.410">
    <property type="entry name" value="von Willebrand factor, type A domain"/>
    <property type="match status" value="1"/>
</dbReference>
<dbReference type="NCBIfam" id="NF012211">
    <property type="entry name" value="tand_rpt_95"/>
    <property type="match status" value="2"/>
</dbReference>
<accession>A0A2S7VFW2</accession>